<evidence type="ECO:0000259" key="13">
    <source>
        <dbReference type="Pfam" id="PF05658"/>
    </source>
</evidence>
<dbReference type="Proteomes" id="UP001431019">
    <property type="component" value="Unassembled WGS sequence"/>
</dbReference>
<keyword evidence="9" id="KW-0472">Membrane</keyword>
<evidence type="ECO:0000259" key="14">
    <source>
        <dbReference type="Pfam" id="PF05662"/>
    </source>
</evidence>
<organism evidence="15 16">
    <name type="scientific">Paraburkholderia sejongensis</name>
    <dbReference type="NCBI Taxonomy" id="2886946"/>
    <lineage>
        <taxon>Bacteria</taxon>
        <taxon>Pseudomonadati</taxon>
        <taxon>Pseudomonadota</taxon>
        <taxon>Betaproteobacteria</taxon>
        <taxon>Burkholderiales</taxon>
        <taxon>Burkholderiaceae</taxon>
        <taxon>Paraburkholderia</taxon>
    </lineage>
</organism>
<gene>
    <name evidence="15" type="ORF">LJ656_34490</name>
</gene>
<keyword evidence="10" id="KW-0998">Cell outer membrane</keyword>
<feature type="domain" description="Trimeric autotransporter adhesin YadA-like stalk" evidence="14">
    <location>
        <begin position="1"/>
        <end position="37"/>
    </location>
</feature>
<feature type="non-terminal residue" evidence="15">
    <location>
        <position position="1"/>
    </location>
</feature>
<evidence type="ECO:0000313" key="16">
    <source>
        <dbReference type="Proteomes" id="UP001431019"/>
    </source>
</evidence>
<evidence type="ECO:0000256" key="10">
    <source>
        <dbReference type="ARBA" id="ARBA00023237"/>
    </source>
</evidence>
<dbReference type="RefSeq" id="WP_230513904.1">
    <property type="nucleotide sequence ID" value="NZ_JAJITD010000038.1"/>
</dbReference>
<dbReference type="EMBL" id="JAJITD010000038">
    <property type="protein sequence ID" value="MCC8397652.1"/>
    <property type="molecule type" value="Genomic_DNA"/>
</dbReference>
<protein>
    <submittedName>
        <fullName evidence="15">YadA-like family protein</fullName>
    </submittedName>
</protein>
<keyword evidence="6" id="KW-0812">Transmembrane</keyword>
<evidence type="ECO:0000259" key="12">
    <source>
        <dbReference type="Pfam" id="PF03895"/>
    </source>
</evidence>
<accession>A0ABS8K655</accession>
<dbReference type="SUPFAM" id="SSF101967">
    <property type="entry name" value="Adhesin YadA, collagen-binding domain"/>
    <property type="match status" value="4"/>
</dbReference>
<feature type="domain" description="Trimeric autotransporter adhesin YadA-like stalk" evidence="14">
    <location>
        <begin position="111"/>
        <end position="147"/>
    </location>
</feature>
<evidence type="ECO:0000256" key="1">
    <source>
        <dbReference type="ARBA" id="ARBA00004241"/>
    </source>
</evidence>
<dbReference type="InterPro" id="IPR008640">
    <property type="entry name" value="Adhesin_Head_dom"/>
</dbReference>
<dbReference type="Pfam" id="PF05658">
    <property type="entry name" value="YadA_head"/>
    <property type="match status" value="1"/>
</dbReference>
<keyword evidence="5" id="KW-1134">Transmembrane beta strand</keyword>
<comment type="subcellular location">
    <subcellularLocation>
        <location evidence="2">Cell outer membrane</location>
    </subcellularLocation>
    <subcellularLocation>
        <location evidence="1">Cell surface</location>
    </subcellularLocation>
</comment>
<evidence type="ECO:0000256" key="6">
    <source>
        <dbReference type="ARBA" id="ARBA00022692"/>
    </source>
</evidence>
<evidence type="ECO:0000256" key="7">
    <source>
        <dbReference type="ARBA" id="ARBA00022729"/>
    </source>
</evidence>
<dbReference type="InterPro" id="IPR008635">
    <property type="entry name" value="Coiled_stalk_dom"/>
</dbReference>
<proteinExistence type="inferred from homology"/>
<dbReference type="Gene3D" id="2.150.10.10">
    <property type="entry name" value="Serralysin-like metalloprotease, C-terminal"/>
    <property type="match status" value="2"/>
</dbReference>
<reference evidence="15 16" key="1">
    <citation type="submission" date="2021-11" db="EMBL/GenBank/DDBJ databases">
        <authorList>
            <person name="Oh E.-T."/>
            <person name="Kim S.-B."/>
        </authorList>
    </citation>
    <scope>NUCLEOTIDE SEQUENCE [LARGE SCALE GENOMIC DNA]</scope>
    <source>
        <strain evidence="15 16">MMS20-SJTR3</strain>
    </source>
</reference>
<feature type="region of interest" description="Disordered" evidence="11">
    <location>
        <begin position="468"/>
        <end position="493"/>
    </location>
</feature>
<evidence type="ECO:0000313" key="15">
    <source>
        <dbReference type="EMBL" id="MCC8397652.1"/>
    </source>
</evidence>
<dbReference type="Pfam" id="PF03895">
    <property type="entry name" value="YadA_anchor"/>
    <property type="match status" value="1"/>
</dbReference>
<dbReference type="Gene3D" id="6.10.250.2040">
    <property type="match status" value="2"/>
</dbReference>
<dbReference type="SUPFAM" id="SSF54523">
    <property type="entry name" value="Pili subunits"/>
    <property type="match status" value="1"/>
</dbReference>
<evidence type="ECO:0000256" key="8">
    <source>
        <dbReference type="ARBA" id="ARBA00022927"/>
    </source>
</evidence>
<dbReference type="InterPro" id="IPR011049">
    <property type="entry name" value="Serralysin-like_metalloprot_C"/>
</dbReference>
<sequence>TNVAAGSAPTDAVNVSQLQSQAAVVNSLSTSTATGMAALSSSLSATDSRLASLSTSTSTELSALTSGLSLTNSNVASLSTGVANSVQYDDPEHTSVTLGGANVMAPVALKNVAAGVNDTDAVNMSQLSATNRNLENMGSQVAKNAGDITSMQAALSDAVMYDSPAHNSVSLGGANAAAPVALKNVAAGVNDTDAVNVAQLKDAGLIGDNGQMANVLAYDDASKGTLTLSGANGTKIGNVAAGDLSAASTDAVNGSQLYATASSTASALGGGSTVNPDGAISAPSYSVGGTTVRNVGDAIANIDGRVTQNTSDIQNFQNQINNGVIGLVRQDSAGNITVGASTGGMLVSMTGTAGNRVVTGVANGAVNASSGDAVNGSQLYALQNQVTDLNSQLSNLTPTNPYFTASGVQTPADAVVHAANPGSRDGNSATVTNANPNAATDNTVAVGVGAVASGKDSMAIGGQAQASNNNSVALGQGSTTGRDNSVSVGSGNQQRQITNVAAGTADTDAVNVEQLNSTVAQGVQQANSYTDLAVGAMNREIDSVAKKSYAGTAAAMATANLPQAPAPGKSIVAMAGGTYSGQSAVALGLSTFTPKGKWIIKASASTTTGRTFAAGAGAGYVW</sequence>
<comment type="similarity">
    <text evidence="3">Belongs to the autotransporter-2 (AT-2) (TC 1.B.40) family.</text>
</comment>
<dbReference type="InterPro" id="IPR045584">
    <property type="entry name" value="Pilin-like"/>
</dbReference>
<feature type="domain" description="Trimeric autotransporter adhesin YadA-like C-terminal membrane anchor" evidence="12">
    <location>
        <begin position="562"/>
        <end position="622"/>
    </location>
</feature>
<evidence type="ECO:0000256" key="2">
    <source>
        <dbReference type="ARBA" id="ARBA00004442"/>
    </source>
</evidence>
<dbReference type="Pfam" id="PF05662">
    <property type="entry name" value="YadA_stalk"/>
    <property type="match status" value="6"/>
</dbReference>
<keyword evidence="7" id="KW-0732">Signal</keyword>
<feature type="domain" description="Trimeric autotransporter adhesin YadA-like stalk" evidence="14">
    <location>
        <begin position="235"/>
        <end position="277"/>
    </location>
</feature>
<keyword evidence="16" id="KW-1185">Reference proteome</keyword>
<comment type="caution">
    <text evidence="15">The sequence shown here is derived from an EMBL/GenBank/DDBJ whole genome shotgun (WGS) entry which is preliminary data.</text>
</comment>
<feature type="domain" description="Trimeric autotransporter adhesin YadA-like stalk" evidence="14">
    <location>
        <begin position="358"/>
        <end position="399"/>
    </location>
</feature>
<evidence type="ECO:0000256" key="11">
    <source>
        <dbReference type="SAM" id="MobiDB-lite"/>
    </source>
</evidence>
<evidence type="ECO:0000256" key="9">
    <source>
        <dbReference type="ARBA" id="ARBA00023136"/>
    </source>
</evidence>
<dbReference type="Gene3D" id="3.30.1300.30">
    <property type="entry name" value="GSPII I/J protein-like"/>
    <property type="match status" value="1"/>
</dbReference>
<keyword evidence="4" id="KW-0813">Transport</keyword>
<feature type="domain" description="Trimeric autotransporter adhesin YadA-like stalk" evidence="14">
    <location>
        <begin position="496"/>
        <end position="533"/>
    </location>
</feature>
<evidence type="ECO:0000256" key="3">
    <source>
        <dbReference type="ARBA" id="ARBA00005848"/>
    </source>
</evidence>
<feature type="domain" description="Trimeric autotransporter adhesin YadA-like stalk" evidence="14">
    <location>
        <begin position="184"/>
        <end position="203"/>
    </location>
</feature>
<keyword evidence="8" id="KW-0653">Protein transport</keyword>
<evidence type="ECO:0000256" key="5">
    <source>
        <dbReference type="ARBA" id="ARBA00022452"/>
    </source>
</evidence>
<dbReference type="InterPro" id="IPR005594">
    <property type="entry name" value="YadA_C"/>
</dbReference>
<evidence type="ECO:0000256" key="4">
    <source>
        <dbReference type="ARBA" id="ARBA00022448"/>
    </source>
</evidence>
<name>A0ABS8K655_9BURK</name>
<dbReference type="Gene3D" id="1.20.5.170">
    <property type="match status" value="2"/>
</dbReference>
<feature type="domain" description="Trimeric autotransporter adhesin YadA-like head" evidence="13">
    <location>
        <begin position="452"/>
        <end position="478"/>
    </location>
</feature>